<evidence type="ECO:0000313" key="3">
    <source>
        <dbReference type="Proteomes" id="UP000275846"/>
    </source>
</evidence>
<reference evidence="2 3" key="2">
    <citation type="submission" date="2018-11" db="EMBL/GenBank/DDBJ databases">
        <authorList>
            <consortium name="Pathogen Informatics"/>
        </authorList>
    </citation>
    <scope>NUCLEOTIDE SEQUENCE [LARGE SCALE GENOMIC DNA]</scope>
    <source>
        <strain evidence="2 3">NST_G2</strain>
    </source>
</reference>
<evidence type="ECO:0000313" key="4">
    <source>
        <dbReference type="WBParaSite" id="SSLN_0000325101-mRNA-1"/>
    </source>
</evidence>
<proteinExistence type="predicted"/>
<dbReference type="EMBL" id="UYSU01032444">
    <property type="protein sequence ID" value="VDL89536.1"/>
    <property type="molecule type" value="Genomic_DNA"/>
</dbReference>
<reference evidence="4" key="1">
    <citation type="submission" date="2016-06" db="UniProtKB">
        <authorList>
            <consortium name="WormBaseParasite"/>
        </authorList>
    </citation>
    <scope>IDENTIFICATION</scope>
</reference>
<dbReference type="Proteomes" id="UP000275846">
    <property type="component" value="Unassembled WGS sequence"/>
</dbReference>
<sequence length="331" mass="35867">MREIAVGHVKKELSQADSQNTSQPLQTTQIGLTAMSDCNCQLATFQPTVLIATALSPPSPPEPGVITDSRIPEMGKGAGGWRGRSCSWAYHRTWLGSYAITILADQLSYVGEGTLANGSAYPFSRATMQHGPIMLTPLRSEMSDQADSRSESCGEEVYAPLHVLLRHIVMGAVVREEQVMDCSRRYTGYGLHTPTVEKVPVSSVGDADPRLLITVGIHYHTREHEAEKGGSQFAALLHSVDHSVGVKDHIGFSAVSAEATLAFREQALLYATVQTIEKDTGEALLGDDEQRDASVIITELPVPLPFVEKDDGCVFEILSNLSLAPHLLEEC</sequence>
<keyword evidence="3" id="KW-1185">Reference proteome</keyword>
<evidence type="ECO:0000313" key="2">
    <source>
        <dbReference type="EMBL" id="VDL89536.1"/>
    </source>
</evidence>
<gene>
    <name evidence="2" type="ORF">SSLN_LOCUS3151</name>
</gene>
<evidence type="ECO:0000256" key="1">
    <source>
        <dbReference type="SAM" id="MobiDB-lite"/>
    </source>
</evidence>
<feature type="compositionally biased region" description="Basic and acidic residues" evidence="1">
    <location>
        <begin position="1"/>
        <end position="14"/>
    </location>
</feature>
<feature type="region of interest" description="Disordered" evidence="1">
    <location>
        <begin position="1"/>
        <end position="22"/>
    </location>
</feature>
<protein>
    <submittedName>
        <fullName evidence="2 4">Uncharacterized protein</fullName>
    </submittedName>
</protein>
<organism evidence="4">
    <name type="scientific">Schistocephalus solidus</name>
    <name type="common">Tapeworm</name>
    <dbReference type="NCBI Taxonomy" id="70667"/>
    <lineage>
        <taxon>Eukaryota</taxon>
        <taxon>Metazoa</taxon>
        <taxon>Spiralia</taxon>
        <taxon>Lophotrochozoa</taxon>
        <taxon>Platyhelminthes</taxon>
        <taxon>Cestoda</taxon>
        <taxon>Eucestoda</taxon>
        <taxon>Diphyllobothriidea</taxon>
        <taxon>Diphyllobothriidae</taxon>
        <taxon>Schistocephalus</taxon>
    </lineage>
</organism>
<name>A0A183SG03_SCHSO</name>
<dbReference type="AlphaFoldDB" id="A0A183SG03"/>
<accession>A0A183SG03</accession>
<dbReference type="WBParaSite" id="SSLN_0000325101-mRNA-1">
    <property type="protein sequence ID" value="SSLN_0000325101-mRNA-1"/>
    <property type="gene ID" value="SSLN_0000325101"/>
</dbReference>